<feature type="chain" id="PRO_5046246918" description="S9 family peptidase" evidence="1">
    <location>
        <begin position="23"/>
        <end position="123"/>
    </location>
</feature>
<dbReference type="EMBL" id="JABKAV010000014">
    <property type="protein sequence ID" value="NVO84639.1"/>
    <property type="molecule type" value="Genomic_DNA"/>
</dbReference>
<evidence type="ECO:0000313" key="3">
    <source>
        <dbReference type="Proteomes" id="UP000626554"/>
    </source>
</evidence>
<evidence type="ECO:0000256" key="1">
    <source>
        <dbReference type="SAM" id="SignalP"/>
    </source>
</evidence>
<organism evidence="2 3">
    <name type="scientific">Hymenobacter terrestris</name>
    <dbReference type="NCBI Taxonomy" id="2748310"/>
    <lineage>
        <taxon>Bacteria</taxon>
        <taxon>Pseudomonadati</taxon>
        <taxon>Bacteroidota</taxon>
        <taxon>Cytophagia</taxon>
        <taxon>Cytophagales</taxon>
        <taxon>Hymenobacteraceae</taxon>
        <taxon>Hymenobacter</taxon>
    </lineage>
</organism>
<dbReference type="RefSeq" id="WP_176899322.1">
    <property type="nucleotide sequence ID" value="NZ_JABKAV010000014.1"/>
</dbReference>
<name>A0ABX2Q281_9BACT</name>
<gene>
    <name evidence="2" type="ORF">HW556_07075</name>
</gene>
<keyword evidence="3" id="KW-1185">Reference proteome</keyword>
<reference evidence="2 3" key="1">
    <citation type="submission" date="2020-05" db="EMBL/GenBank/DDBJ databases">
        <title>Hymenobacter terrestris sp. nov. and Hymenobacter lapidiphilus sp. nov., isolated from regoliths in Antarctica.</title>
        <authorList>
            <person name="Sedlacek I."/>
            <person name="Pantucek R."/>
            <person name="Zeman M."/>
            <person name="Holochova P."/>
            <person name="Kralova S."/>
            <person name="Stankova E."/>
            <person name="Sedo O."/>
            <person name="Micenkova L."/>
            <person name="Svec P."/>
            <person name="Gupta V."/>
            <person name="Sood U."/>
            <person name="Korpole U.S."/>
            <person name="Lal R."/>
        </authorList>
    </citation>
    <scope>NUCLEOTIDE SEQUENCE [LARGE SCALE GENOMIC DNA]</scope>
    <source>
        <strain evidence="2 3">P5252</strain>
    </source>
</reference>
<sequence length="123" mass="13607">MRFLFSSLPTACLIGSAAVAQAQQFPVPGAKNSDWILQKVPPLTGMPTAGIWAAPDKTASTADAVRSGTYNGETKKLLSFFDRRTGVFYNVDEGWLHDRTTNTYYRFHRRGAQPQPLPATKFL</sequence>
<comment type="caution">
    <text evidence="2">The sequence shown here is derived from an EMBL/GenBank/DDBJ whole genome shotgun (WGS) entry which is preliminary data.</text>
</comment>
<evidence type="ECO:0000313" key="2">
    <source>
        <dbReference type="EMBL" id="NVO84639.1"/>
    </source>
</evidence>
<keyword evidence="1" id="KW-0732">Signal</keyword>
<accession>A0ABX2Q281</accession>
<protein>
    <recommendedName>
        <fullName evidence="4">S9 family peptidase</fullName>
    </recommendedName>
</protein>
<dbReference type="Proteomes" id="UP000626554">
    <property type="component" value="Unassembled WGS sequence"/>
</dbReference>
<feature type="signal peptide" evidence="1">
    <location>
        <begin position="1"/>
        <end position="22"/>
    </location>
</feature>
<evidence type="ECO:0008006" key="4">
    <source>
        <dbReference type="Google" id="ProtNLM"/>
    </source>
</evidence>
<proteinExistence type="predicted"/>